<comment type="cofactor">
    <cofactor evidence="1 8">
        <name>heme</name>
        <dbReference type="ChEBI" id="CHEBI:30413"/>
    </cofactor>
</comment>
<keyword evidence="11" id="KW-1185">Reference proteome</keyword>
<gene>
    <name evidence="10" type="ORF">LX32DRAFT_647080</name>
</gene>
<dbReference type="PANTHER" id="PTHR46206:SF2">
    <property type="entry name" value="CYTOCHROME P450 MONOOXYGENASE AUSG-RELATED"/>
    <property type="match status" value="1"/>
</dbReference>
<dbReference type="Pfam" id="PF00067">
    <property type="entry name" value="p450"/>
    <property type="match status" value="1"/>
</dbReference>
<dbReference type="GO" id="GO:0020037">
    <property type="term" value="F:heme binding"/>
    <property type="evidence" value="ECO:0007669"/>
    <property type="project" value="InterPro"/>
</dbReference>
<accession>A0AAD9LWE3</accession>
<comment type="similarity">
    <text evidence="2 9">Belongs to the cytochrome P450 family.</text>
</comment>
<evidence type="ECO:0000256" key="7">
    <source>
        <dbReference type="ARBA" id="ARBA00023033"/>
    </source>
</evidence>
<dbReference type="InterPro" id="IPR002403">
    <property type="entry name" value="Cyt_P450_E_grp-IV"/>
</dbReference>
<evidence type="ECO:0000256" key="2">
    <source>
        <dbReference type="ARBA" id="ARBA00010617"/>
    </source>
</evidence>
<evidence type="ECO:0000256" key="9">
    <source>
        <dbReference type="RuleBase" id="RU000461"/>
    </source>
</evidence>
<dbReference type="PRINTS" id="PR00465">
    <property type="entry name" value="EP450IV"/>
</dbReference>
<protein>
    <submittedName>
        <fullName evidence="10">Cytochrome P450</fullName>
    </submittedName>
</protein>
<keyword evidence="5 9" id="KW-0560">Oxidoreductase</keyword>
<evidence type="ECO:0000256" key="4">
    <source>
        <dbReference type="ARBA" id="ARBA00022723"/>
    </source>
</evidence>
<dbReference type="EMBL" id="MU843174">
    <property type="protein sequence ID" value="KAK2020773.1"/>
    <property type="molecule type" value="Genomic_DNA"/>
</dbReference>
<dbReference type="PANTHER" id="PTHR46206">
    <property type="entry name" value="CYTOCHROME P450"/>
    <property type="match status" value="1"/>
</dbReference>
<keyword evidence="7 9" id="KW-0503">Monooxygenase</keyword>
<proteinExistence type="inferred from homology"/>
<organism evidence="10 11">
    <name type="scientific">Colletotrichum zoysiae</name>
    <dbReference type="NCBI Taxonomy" id="1216348"/>
    <lineage>
        <taxon>Eukaryota</taxon>
        <taxon>Fungi</taxon>
        <taxon>Dikarya</taxon>
        <taxon>Ascomycota</taxon>
        <taxon>Pezizomycotina</taxon>
        <taxon>Sordariomycetes</taxon>
        <taxon>Hypocreomycetidae</taxon>
        <taxon>Glomerellales</taxon>
        <taxon>Glomerellaceae</taxon>
        <taxon>Colletotrichum</taxon>
        <taxon>Colletotrichum graminicola species complex</taxon>
    </lineage>
</organism>
<dbReference type="InterPro" id="IPR001128">
    <property type="entry name" value="Cyt_P450"/>
</dbReference>
<dbReference type="AlphaFoldDB" id="A0AAD9LWE3"/>
<dbReference type="InterPro" id="IPR017972">
    <property type="entry name" value="Cyt_P450_CS"/>
</dbReference>
<dbReference type="PROSITE" id="PS00086">
    <property type="entry name" value="CYTOCHROME_P450"/>
    <property type="match status" value="1"/>
</dbReference>
<dbReference type="Gene3D" id="1.10.630.10">
    <property type="entry name" value="Cytochrome P450"/>
    <property type="match status" value="1"/>
</dbReference>
<comment type="caution">
    <text evidence="10">The sequence shown here is derived from an EMBL/GenBank/DDBJ whole genome shotgun (WGS) entry which is preliminary data.</text>
</comment>
<evidence type="ECO:0000256" key="1">
    <source>
        <dbReference type="ARBA" id="ARBA00001971"/>
    </source>
</evidence>
<name>A0AAD9LWE3_9PEZI</name>
<dbReference type="GO" id="GO:0004497">
    <property type="term" value="F:monooxygenase activity"/>
    <property type="evidence" value="ECO:0007669"/>
    <property type="project" value="UniProtKB-KW"/>
</dbReference>
<feature type="binding site" description="axial binding residue" evidence="8">
    <location>
        <position position="461"/>
    </location>
    <ligand>
        <name>heme</name>
        <dbReference type="ChEBI" id="CHEBI:30413"/>
    </ligand>
    <ligandPart>
        <name>Fe</name>
        <dbReference type="ChEBI" id="CHEBI:18248"/>
    </ligandPart>
</feature>
<keyword evidence="4 8" id="KW-0479">Metal-binding</keyword>
<reference evidence="10" key="1">
    <citation type="submission" date="2021-06" db="EMBL/GenBank/DDBJ databases">
        <title>Comparative genomics, transcriptomics and evolutionary studies reveal genomic signatures of adaptation to plant cell wall in hemibiotrophic fungi.</title>
        <authorList>
            <consortium name="DOE Joint Genome Institute"/>
            <person name="Baroncelli R."/>
            <person name="Diaz J.F."/>
            <person name="Benocci T."/>
            <person name="Peng M."/>
            <person name="Battaglia E."/>
            <person name="Haridas S."/>
            <person name="Andreopoulos W."/>
            <person name="Labutti K."/>
            <person name="Pangilinan J."/>
            <person name="Floch G.L."/>
            <person name="Makela M.R."/>
            <person name="Henrissat B."/>
            <person name="Grigoriev I.V."/>
            <person name="Crouch J.A."/>
            <person name="De Vries R.P."/>
            <person name="Sukno S.A."/>
            <person name="Thon M.R."/>
        </authorList>
    </citation>
    <scope>NUCLEOTIDE SEQUENCE</scope>
    <source>
        <strain evidence="10">MAFF235873</strain>
    </source>
</reference>
<evidence type="ECO:0000313" key="10">
    <source>
        <dbReference type="EMBL" id="KAK2020773.1"/>
    </source>
</evidence>
<evidence type="ECO:0000256" key="5">
    <source>
        <dbReference type="ARBA" id="ARBA00023002"/>
    </source>
</evidence>
<evidence type="ECO:0000256" key="3">
    <source>
        <dbReference type="ARBA" id="ARBA00022617"/>
    </source>
</evidence>
<evidence type="ECO:0000256" key="8">
    <source>
        <dbReference type="PIRSR" id="PIRSR602403-1"/>
    </source>
</evidence>
<sequence length="526" mass="60639">MESLKPLINVSHTGLPLFNDWKWNSSGASLYAPYLVTAALFLLLVYSQRESYPDLPRLNPKKFTELTWSGRLLDYAMRSQELLAQGTQQFPDRPYKLFTDLGDVVIVPNKYAEELKSSRTLDFNGAARDAFHGYIPGLSPLHTEMRMRYVIQNYMTKSLTSLTGMISLEASKALSDIFPNTKEWTEVTPDRIMHVIGRMSSRIFMGDELCNDNEWIQESAKYIHLAGHGVFELSRWPWALRRWVHWFLPTFAEIRRQLKRCRAVLQPHIVRRVAIKKAAAARGEPNPYNDSIEWFTRELSPDADMTDVQINLTILAVHTTTDLLIQTMMDIAKHPEILGPLREETIHVLQTDGLKKSGLRKLRLMDACFKESQRLRPIFLPYFRRQALADITLKDGFVIKKGTKIAMDGRTVLLNENDYPDPLKWDPYRYIRMREAGEENKSFLVSSSEKHIGFGHGIHSCPGRFFGAHELKIAFSHILLKYDWKLPEDIKNLPNMTAGSHYLMPPGTRFLVARRQEELDVEALEC</sequence>
<dbReference type="CDD" id="cd11041">
    <property type="entry name" value="CYP503A1-like"/>
    <property type="match status" value="1"/>
</dbReference>
<evidence type="ECO:0000256" key="6">
    <source>
        <dbReference type="ARBA" id="ARBA00023004"/>
    </source>
</evidence>
<dbReference type="InterPro" id="IPR036396">
    <property type="entry name" value="Cyt_P450_sf"/>
</dbReference>
<dbReference type="Proteomes" id="UP001232148">
    <property type="component" value="Unassembled WGS sequence"/>
</dbReference>
<keyword evidence="6 8" id="KW-0408">Iron</keyword>
<keyword evidence="3 8" id="KW-0349">Heme</keyword>
<dbReference type="GO" id="GO:0005506">
    <property type="term" value="F:iron ion binding"/>
    <property type="evidence" value="ECO:0007669"/>
    <property type="project" value="InterPro"/>
</dbReference>
<dbReference type="SUPFAM" id="SSF48264">
    <property type="entry name" value="Cytochrome P450"/>
    <property type="match status" value="1"/>
</dbReference>
<evidence type="ECO:0000313" key="11">
    <source>
        <dbReference type="Proteomes" id="UP001232148"/>
    </source>
</evidence>
<dbReference type="GO" id="GO:0016705">
    <property type="term" value="F:oxidoreductase activity, acting on paired donors, with incorporation or reduction of molecular oxygen"/>
    <property type="evidence" value="ECO:0007669"/>
    <property type="project" value="InterPro"/>
</dbReference>